<keyword evidence="1" id="KW-0479">Metal-binding</keyword>
<keyword evidence="9" id="KW-1185">Reference proteome</keyword>
<dbReference type="Gene3D" id="3.30.40.10">
    <property type="entry name" value="Zinc/RING finger domain, C3HC4 (zinc finger)"/>
    <property type="match status" value="1"/>
</dbReference>
<reference evidence="8 9" key="1">
    <citation type="journal article" date="2016" name="Mol. Biol. Evol.">
        <title>Comparative Genomics of Early-Diverging Mushroom-Forming Fungi Provides Insights into the Origins of Lignocellulose Decay Capabilities.</title>
        <authorList>
            <person name="Nagy L.G."/>
            <person name="Riley R."/>
            <person name="Tritt A."/>
            <person name="Adam C."/>
            <person name="Daum C."/>
            <person name="Floudas D."/>
            <person name="Sun H."/>
            <person name="Yadav J.S."/>
            <person name="Pangilinan J."/>
            <person name="Larsson K.H."/>
            <person name="Matsuura K."/>
            <person name="Barry K."/>
            <person name="Labutti K."/>
            <person name="Kuo R."/>
            <person name="Ohm R.A."/>
            <person name="Bhattacharya S.S."/>
            <person name="Shirouzu T."/>
            <person name="Yoshinaga Y."/>
            <person name="Martin F.M."/>
            <person name="Grigoriev I.V."/>
            <person name="Hibbett D.S."/>
        </authorList>
    </citation>
    <scope>NUCLEOTIDE SEQUENCE [LARGE SCALE GENOMIC DNA]</scope>
    <source>
        <strain evidence="8 9">HHB12029</strain>
    </source>
</reference>
<dbReference type="PROSITE" id="PS51382">
    <property type="entry name" value="SPX"/>
    <property type="match status" value="1"/>
</dbReference>
<evidence type="ECO:0000313" key="8">
    <source>
        <dbReference type="EMBL" id="KZV90664.1"/>
    </source>
</evidence>
<dbReference type="InterPro" id="IPR004331">
    <property type="entry name" value="SPX_dom"/>
</dbReference>
<evidence type="ECO:0000313" key="9">
    <source>
        <dbReference type="Proteomes" id="UP000077266"/>
    </source>
</evidence>
<dbReference type="Pfam" id="PF13920">
    <property type="entry name" value="zf-C3HC4_3"/>
    <property type="match status" value="1"/>
</dbReference>
<evidence type="ECO:0008006" key="10">
    <source>
        <dbReference type="Google" id="ProtNLM"/>
    </source>
</evidence>
<dbReference type="EMBL" id="KV426044">
    <property type="protein sequence ID" value="KZV90664.1"/>
    <property type="molecule type" value="Genomic_DNA"/>
</dbReference>
<feature type="domain" description="RING-type" evidence="6">
    <location>
        <begin position="394"/>
        <end position="433"/>
    </location>
</feature>
<dbReference type="InterPro" id="IPR013083">
    <property type="entry name" value="Znf_RING/FYVE/PHD"/>
</dbReference>
<dbReference type="InterPro" id="IPR017907">
    <property type="entry name" value="Znf_RING_CS"/>
</dbReference>
<feature type="region of interest" description="Disordered" evidence="5">
    <location>
        <begin position="103"/>
        <end position="122"/>
    </location>
</feature>
<gene>
    <name evidence="8" type="ORF">EXIGLDRAFT_649017</name>
</gene>
<dbReference type="OrthoDB" id="5588846at2759"/>
<proteinExistence type="predicted"/>
<evidence type="ECO:0000256" key="4">
    <source>
        <dbReference type="PROSITE-ProRule" id="PRU00175"/>
    </source>
</evidence>
<name>A0A165GKQ2_EXIGL</name>
<evidence type="ECO:0000256" key="5">
    <source>
        <dbReference type="SAM" id="MobiDB-lite"/>
    </source>
</evidence>
<dbReference type="GO" id="GO:0008270">
    <property type="term" value="F:zinc ion binding"/>
    <property type="evidence" value="ECO:0007669"/>
    <property type="project" value="UniProtKB-KW"/>
</dbReference>
<dbReference type="PROSITE" id="PS00518">
    <property type="entry name" value="ZF_RING_1"/>
    <property type="match status" value="1"/>
</dbReference>
<protein>
    <recommendedName>
        <fullName evidence="10">RING-14 protein</fullName>
    </recommendedName>
</protein>
<dbReference type="InParanoid" id="A0A165GKQ2"/>
<dbReference type="AlphaFoldDB" id="A0A165GKQ2"/>
<feature type="domain" description="SPX" evidence="7">
    <location>
        <begin position="1"/>
        <end position="356"/>
    </location>
</feature>
<dbReference type="STRING" id="1314781.A0A165GKQ2"/>
<evidence type="ECO:0000256" key="1">
    <source>
        <dbReference type="ARBA" id="ARBA00022723"/>
    </source>
</evidence>
<evidence type="ECO:0000259" key="7">
    <source>
        <dbReference type="PROSITE" id="PS51382"/>
    </source>
</evidence>
<keyword evidence="3" id="KW-0862">Zinc</keyword>
<dbReference type="Pfam" id="PF03105">
    <property type="entry name" value="SPX"/>
    <property type="match status" value="1"/>
</dbReference>
<dbReference type="SUPFAM" id="SSF57850">
    <property type="entry name" value="RING/U-box"/>
    <property type="match status" value="1"/>
</dbReference>
<dbReference type="SMART" id="SM00184">
    <property type="entry name" value="RING"/>
    <property type="match status" value="1"/>
</dbReference>
<evidence type="ECO:0000256" key="2">
    <source>
        <dbReference type="ARBA" id="ARBA00022771"/>
    </source>
</evidence>
<dbReference type="InterPro" id="IPR001841">
    <property type="entry name" value="Znf_RING"/>
</dbReference>
<organism evidence="8 9">
    <name type="scientific">Exidia glandulosa HHB12029</name>
    <dbReference type="NCBI Taxonomy" id="1314781"/>
    <lineage>
        <taxon>Eukaryota</taxon>
        <taxon>Fungi</taxon>
        <taxon>Dikarya</taxon>
        <taxon>Basidiomycota</taxon>
        <taxon>Agaricomycotina</taxon>
        <taxon>Agaricomycetes</taxon>
        <taxon>Auriculariales</taxon>
        <taxon>Exidiaceae</taxon>
        <taxon>Exidia</taxon>
    </lineage>
</organism>
<evidence type="ECO:0000259" key="6">
    <source>
        <dbReference type="PROSITE" id="PS50089"/>
    </source>
</evidence>
<dbReference type="PANTHER" id="PTHR23327">
    <property type="entry name" value="RING FINGER PROTEIN 127"/>
    <property type="match status" value="1"/>
</dbReference>
<sequence>MHFGKSFEELLRTLPDEYQKQAIDYKKLKKLIRAVVVELNAAGLSPDLLHQLLDAQSAKGKERALGERPGELHPSKVLYELSRESDSLVPHLKIWLPSVHHGSPEAHITEESSGSSPDETPKLVDAAQLHPETRHRRSGSLLWTLQHTRASRESLAADAWAGQLDDEKDPTLVPLPPSPTEDIEEGAKAVDVAIPADQAFFALLSQMVAQISQLQKQLSNDFTSDVQGLSNVVSSAARPVSEKGGSDLYAWREIFALWVESEVFESTSERTRGERPLAEAEDRLGDFARQVTKRGLGDGRTLKRAESRAAVEKFLELNLFVLNLKKFERANADAARKILKKHAKRTALPTPTLSDSALIMLPRYEPATSLAHTLLLALTETLLPVLPSVEDYTCLICTSIAFRPIRLDCSHLFCVRCLAKMQKAGEANCPLCRAPTVLHASRANLDMALQNFLQDWFPKEVREKAKSNDREAAQEEMQELGLDTRTCIVQ</sequence>
<dbReference type="Proteomes" id="UP000077266">
    <property type="component" value="Unassembled WGS sequence"/>
</dbReference>
<keyword evidence="2 4" id="KW-0863">Zinc-finger</keyword>
<evidence type="ECO:0000256" key="3">
    <source>
        <dbReference type="ARBA" id="ARBA00022833"/>
    </source>
</evidence>
<dbReference type="PROSITE" id="PS50089">
    <property type="entry name" value="ZF_RING_2"/>
    <property type="match status" value="1"/>
</dbReference>
<accession>A0A165GKQ2</accession>
<dbReference type="PANTHER" id="PTHR23327:SF51">
    <property type="entry name" value="TRANSCRIPTIONAL REGULATOR OF YEAST FORM ADHERENCE 3"/>
    <property type="match status" value="1"/>
</dbReference>